<dbReference type="VEuPathDB" id="FungiDB:GGTG_02777"/>
<reference evidence="2" key="3">
    <citation type="submission" date="2010-09" db="EMBL/GenBank/DDBJ databases">
        <title>Annotation of Gaeumannomyces graminis var. tritici R3-111a-1.</title>
        <authorList>
            <consortium name="The Broad Institute Genome Sequencing Platform"/>
            <person name="Ma L.-J."/>
            <person name="Dead R."/>
            <person name="Young S.K."/>
            <person name="Zeng Q."/>
            <person name="Gargeya S."/>
            <person name="Fitzgerald M."/>
            <person name="Haas B."/>
            <person name="Abouelleil A."/>
            <person name="Alvarado L."/>
            <person name="Arachchi H.M."/>
            <person name="Berlin A."/>
            <person name="Brown A."/>
            <person name="Chapman S.B."/>
            <person name="Chen Z."/>
            <person name="Dunbar C."/>
            <person name="Freedman E."/>
            <person name="Gearin G."/>
            <person name="Gellesch M."/>
            <person name="Goldberg J."/>
            <person name="Griggs A."/>
            <person name="Gujja S."/>
            <person name="Heiman D."/>
            <person name="Howarth C."/>
            <person name="Larson L."/>
            <person name="Lui A."/>
            <person name="MacDonald P.J.P."/>
            <person name="Mehta T."/>
            <person name="Montmayeur A."/>
            <person name="Murphy C."/>
            <person name="Neiman D."/>
            <person name="Pearson M."/>
            <person name="Priest M."/>
            <person name="Roberts A."/>
            <person name="Saif S."/>
            <person name="Shea T."/>
            <person name="Shenoy N."/>
            <person name="Sisk P."/>
            <person name="Stolte C."/>
            <person name="Sykes S."/>
            <person name="Yandava C."/>
            <person name="Wortman J."/>
            <person name="Nusbaum C."/>
            <person name="Birren B."/>
        </authorList>
    </citation>
    <scope>NUCLEOTIDE SEQUENCE</scope>
    <source>
        <strain evidence="2">R3-111a-1</strain>
    </source>
</reference>
<dbReference type="HOGENOM" id="CLU_1008459_0_0_1"/>
<proteinExistence type="predicted"/>
<feature type="region of interest" description="Disordered" evidence="1">
    <location>
        <begin position="26"/>
        <end position="53"/>
    </location>
</feature>
<dbReference type="GeneID" id="20343235"/>
<dbReference type="RefSeq" id="XP_009218818.1">
    <property type="nucleotide sequence ID" value="XM_009220554.1"/>
</dbReference>
<feature type="compositionally biased region" description="Pro residues" evidence="1">
    <location>
        <begin position="40"/>
        <end position="49"/>
    </location>
</feature>
<evidence type="ECO:0000256" key="1">
    <source>
        <dbReference type="SAM" id="MobiDB-lite"/>
    </source>
</evidence>
<reference evidence="3" key="4">
    <citation type="journal article" date="2015" name="G3 (Bethesda)">
        <title>Genome sequences of three phytopathogenic species of the Magnaporthaceae family of fungi.</title>
        <authorList>
            <person name="Okagaki L.H."/>
            <person name="Nunes C.C."/>
            <person name="Sailsbery J."/>
            <person name="Clay B."/>
            <person name="Brown D."/>
            <person name="John T."/>
            <person name="Oh Y."/>
            <person name="Young N."/>
            <person name="Fitzgerald M."/>
            <person name="Haas B.J."/>
            <person name="Zeng Q."/>
            <person name="Young S."/>
            <person name="Adiconis X."/>
            <person name="Fan L."/>
            <person name="Levin J.Z."/>
            <person name="Mitchell T.K."/>
            <person name="Okubara P.A."/>
            <person name="Farman M.L."/>
            <person name="Kohn L.M."/>
            <person name="Birren B."/>
            <person name="Ma L.-J."/>
            <person name="Dean R.A."/>
        </authorList>
    </citation>
    <scope>NUCLEOTIDE SEQUENCE</scope>
    <source>
        <strain evidence="3">R3-111a-1</strain>
    </source>
</reference>
<evidence type="ECO:0000313" key="4">
    <source>
        <dbReference type="Proteomes" id="UP000006039"/>
    </source>
</evidence>
<gene>
    <name evidence="3" type="primary">20343235</name>
    <name evidence="2" type="ORF">GGTG_02777</name>
</gene>
<dbReference type="AlphaFoldDB" id="J3NNC1"/>
<feature type="region of interest" description="Disordered" evidence="1">
    <location>
        <begin position="96"/>
        <end position="118"/>
    </location>
</feature>
<organism evidence="2">
    <name type="scientific">Gaeumannomyces tritici (strain R3-111a-1)</name>
    <name type="common">Wheat and barley take-all root rot fungus</name>
    <name type="synonym">Gaeumannomyces graminis var. tritici</name>
    <dbReference type="NCBI Taxonomy" id="644352"/>
    <lineage>
        <taxon>Eukaryota</taxon>
        <taxon>Fungi</taxon>
        <taxon>Dikarya</taxon>
        <taxon>Ascomycota</taxon>
        <taxon>Pezizomycotina</taxon>
        <taxon>Sordariomycetes</taxon>
        <taxon>Sordariomycetidae</taxon>
        <taxon>Magnaporthales</taxon>
        <taxon>Magnaporthaceae</taxon>
        <taxon>Gaeumannomyces</taxon>
    </lineage>
</organism>
<evidence type="ECO:0000313" key="3">
    <source>
        <dbReference type="EnsemblFungi" id="EJT77673"/>
    </source>
</evidence>
<accession>J3NNC1</accession>
<sequence>MSQPAFLSRHAFEVIRTESDVYFKPAPRRCCPRRSSRLSPPSPPSPPSSPLVTVGLGHGRDGAVCWPAQRLLSEIGRRPLVLGSRRCGVVYSKRLGQESKGSPGHPHPSVPRSPIGPSPSLQSGADVYVFNILCAYISSGVVGVREVDHARHVVCSVLYAAGRNERLVDKPQYLASRPPALSKRCCLLLTGCRPNSTRRREGPQPFLPTPHPLGTIPVTLGEVAQEHVQVSACQWPLVVRAQKHKRRRRAANLVHSDPHLGSLSWSPEVSGACCLL</sequence>
<feature type="compositionally biased region" description="Pro residues" evidence="1">
    <location>
        <begin position="105"/>
        <end position="117"/>
    </location>
</feature>
<name>J3NNC1_GAET3</name>
<dbReference type="EMBL" id="GL385396">
    <property type="protein sequence ID" value="EJT77673.1"/>
    <property type="molecule type" value="Genomic_DNA"/>
</dbReference>
<evidence type="ECO:0000313" key="2">
    <source>
        <dbReference type="EMBL" id="EJT77673.1"/>
    </source>
</evidence>
<reference evidence="2" key="2">
    <citation type="submission" date="2010-07" db="EMBL/GenBank/DDBJ databases">
        <authorList>
            <consortium name="The Broad Institute Genome Sequencing Platform"/>
            <consortium name="Broad Institute Genome Sequencing Center for Infectious Disease"/>
            <person name="Ma L.-J."/>
            <person name="Dead R."/>
            <person name="Young S."/>
            <person name="Zeng Q."/>
            <person name="Koehrsen M."/>
            <person name="Alvarado L."/>
            <person name="Berlin A."/>
            <person name="Chapman S.B."/>
            <person name="Chen Z."/>
            <person name="Freedman E."/>
            <person name="Gellesch M."/>
            <person name="Goldberg J."/>
            <person name="Griggs A."/>
            <person name="Gujja S."/>
            <person name="Heilman E.R."/>
            <person name="Heiman D."/>
            <person name="Hepburn T."/>
            <person name="Howarth C."/>
            <person name="Jen D."/>
            <person name="Larson L."/>
            <person name="Mehta T."/>
            <person name="Neiman D."/>
            <person name="Pearson M."/>
            <person name="Roberts A."/>
            <person name="Saif S."/>
            <person name="Shea T."/>
            <person name="Shenoy N."/>
            <person name="Sisk P."/>
            <person name="Stolte C."/>
            <person name="Sykes S."/>
            <person name="Walk T."/>
            <person name="White J."/>
            <person name="Yandava C."/>
            <person name="Haas B."/>
            <person name="Nusbaum C."/>
            <person name="Birren B."/>
        </authorList>
    </citation>
    <scope>NUCLEOTIDE SEQUENCE</scope>
    <source>
        <strain evidence="2">R3-111a-1</strain>
    </source>
</reference>
<protein>
    <submittedName>
        <fullName evidence="2 3">Uncharacterized protein</fullName>
    </submittedName>
</protein>
<dbReference type="Proteomes" id="UP000006039">
    <property type="component" value="Unassembled WGS sequence"/>
</dbReference>
<dbReference type="EnsemblFungi" id="EJT77673">
    <property type="protein sequence ID" value="EJT77673"/>
    <property type="gene ID" value="GGTG_02777"/>
</dbReference>
<reference evidence="3" key="5">
    <citation type="submission" date="2018-04" db="UniProtKB">
        <authorList>
            <consortium name="EnsemblFungi"/>
        </authorList>
    </citation>
    <scope>IDENTIFICATION</scope>
    <source>
        <strain evidence="3">R3-111a-1</strain>
    </source>
</reference>
<reference evidence="4" key="1">
    <citation type="submission" date="2010-07" db="EMBL/GenBank/DDBJ databases">
        <title>The genome sequence of Gaeumannomyces graminis var. tritici strain R3-111a-1.</title>
        <authorList>
            <consortium name="The Broad Institute Genome Sequencing Platform"/>
            <person name="Ma L.-J."/>
            <person name="Dead R."/>
            <person name="Young S."/>
            <person name="Zeng Q."/>
            <person name="Koehrsen M."/>
            <person name="Alvarado L."/>
            <person name="Berlin A."/>
            <person name="Chapman S.B."/>
            <person name="Chen Z."/>
            <person name="Freedman E."/>
            <person name="Gellesch M."/>
            <person name="Goldberg J."/>
            <person name="Griggs A."/>
            <person name="Gujja S."/>
            <person name="Heilman E.R."/>
            <person name="Heiman D."/>
            <person name="Hepburn T."/>
            <person name="Howarth C."/>
            <person name="Jen D."/>
            <person name="Larson L."/>
            <person name="Mehta T."/>
            <person name="Neiman D."/>
            <person name="Pearson M."/>
            <person name="Roberts A."/>
            <person name="Saif S."/>
            <person name="Shea T."/>
            <person name="Shenoy N."/>
            <person name="Sisk P."/>
            <person name="Stolte C."/>
            <person name="Sykes S."/>
            <person name="Walk T."/>
            <person name="White J."/>
            <person name="Yandava C."/>
            <person name="Haas B."/>
            <person name="Nusbaum C."/>
            <person name="Birren B."/>
        </authorList>
    </citation>
    <scope>NUCLEOTIDE SEQUENCE [LARGE SCALE GENOMIC DNA]</scope>
    <source>
        <strain evidence="4">R3-111a-1</strain>
    </source>
</reference>
<feature type="compositionally biased region" description="Basic residues" evidence="1">
    <location>
        <begin position="26"/>
        <end position="36"/>
    </location>
</feature>
<keyword evidence="4" id="KW-1185">Reference proteome</keyword>